<evidence type="ECO:0000313" key="2">
    <source>
        <dbReference type="EMBL" id="KAK6171305.1"/>
    </source>
</evidence>
<evidence type="ECO:0000256" key="1">
    <source>
        <dbReference type="SAM" id="SignalP"/>
    </source>
</evidence>
<proteinExistence type="predicted"/>
<feature type="chain" id="PRO_5042869408" evidence="1">
    <location>
        <begin position="20"/>
        <end position="147"/>
    </location>
</feature>
<dbReference type="EMBL" id="JAZGQO010000014">
    <property type="protein sequence ID" value="KAK6171305.1"/>
    <property type="molecule type" value="Genomic_DNA"/>
</dbReference>
<keyword evidence="1" id="KW-0732">Signal</keyword>
<gene>
    <name evidence="2" type="ORF">SNE40_019522</name>
</gene>
<comment type="caution">
    <text evidence="2">The sequence shown here is derived from an EMBL/GenBank/DDBJ whole genome shotgun (WGS) entry which is preliminary data.</text>
</comment>
<feature type="signal peptide" evidence="1">
    <location>
        <begin position="1"/>
        <end position="19"/>
    </location>
</feature>
<name>A0AAN8J768_PATCE</name>
<organism evidence="2 3">
    <name type="scientific">Patella caerulea</name>
    <name type="common">Rayed Mediterranean limpet</name>
    <dbReference type="NCBI Taxonomy" id="87958"/>
    <lineage>
        <taxon>Eukaryota</taxon>
        <taxon>Metazoa</taxon>
        <taxon>Spiralia</taxon>
        <taxon>Lophotrochozoa</taxon>
        <taxon>Mollusca</taxon>
        <taxon>Gastropoda</taxon>
        <taxon>Patellogastropoda</taxon>
        <taxon>Patelloidea</taxon>
        <taxon>Patellidae</taxon>
        <taxon>Patella</taxon>
    </lineage>
</organism>
<reference evidence="2 3" key="1">
    <citation type="submission" date="2024-01" db="EMBL/GenBank/DDBJ databases">
        <title>The genome of the rayed Mediterranean limpet Patella caerulea (Linnaeus, 1758).</title>
        <authorList>
            <person name="Anh-Thu Weber A."/>
            <person name="Halstead-Nussloch G."/>
        </authorList>
    </citation>
    <scope>NUCLEOTIDE SEQUENCE [LARGE SCALE GENOMIC DNA]</scope>
    <source>
        <strain evidence="2">AATW-2023a</strain>
        <tissue evidence="2">Whole specimen</tissue>
    </source>
</reference>
<protein>
    <submittedName>
        <fullName evidence="2">Uncharacterized protein</fullName>
    </submittedName>
</protein>
<dbReference type="AlphaFoldDB" id="A0AAN8J768"/>
<sequence length="147" mass="16148">MAVWPLVVALLCCIYGITSTPLGNNVCVVGGKVYQEGDTFPVPEMGGKCTQYKCHQGGYKEFKLECEDRLGICKPLNAKETVNCVTKQCLTGDSGTIFYIQTEISECMDADGQCHKPGERFPFVIDDVKKQDCTCTIVSPNVTYSCH</sequence>
<accession>A0AAN8J768</accession>
<evidence type="ECO:0000313" key="3">
    <source>
        <dbReference type="Proteomes" id="UP001347796"/>
    </source>
</evidence>
<keyword evidence="3" id="KW-1185">Reference proteome</keyword>
<dbReference type="Proteomes" id="UP001347796">
    <property type="component" value="Unassembled WGS sequence"/>
</dbReference>